<evidence type="ECO:0000313" key="5">
    <source>
        <dbReference type="Proteomes" id="UP001499884"/>
    </source>
</evidence>
<protein>
    <submittedName>
        <fullName evidence="4">DNA starvation/stationary phase protection protein</fullName>
    </submittedName>
</protein>
<dbReference type="Pfam" id="PF00210">
    <property type="entry name" value="Ferritin"/>
    <property type="match status" value="1"/>
</dbReference>
<dbReference type="InterPro" id="IPR002177">
    <property type="entry name" value="DPS_DNA-bd"/>
</dbReference>
<dbReference type="InterPro" id="IPR009078">
    <property type="entry name" value="Ferritin-like_SF"/>
</dbReference>
<sequence length="169" mass="18515">MTSDTVSRTARLSEQDAAVGFTASRQLAESLQAVLVDLVELHLQGKQAHWNLVGHNFRDLHKQLDHIVDYARDAGDTIAERMRSLHAVPDGRSDTVVATTTLPAFPEGELSVAAVVDLVTTRLHAATATLRRVHDGVDAEDPSTADLLHGIIDKLEQYAWMVSSENREV</sequence>
<dbReference type="InterPro" id="IPR008331">
    <property type="entry name" value="Ferritin_DPS_dom"/>
</dbReference>
<dbReference type="PRINTS" id="PR01346">
    <property type="entry name" value="HELNAPAPROT"/>
</dbReference>
<name>A0ABP7EWL2_9ACTN</name>
<evidence type="ECO:0000313" key="4">
    <source>
        <dbReference type="EMBL" id="GAA3725318.1"/>
    </source>
</evidence>
<comment type="caution">
    <text evidence="4">The sequence shown here is derived from an EMBL/GenBank/DDBJ whole genome shotgun (WGS) entry which is preliminary data.</text>
</comment>
<dbReference type="SUPFAM" id="SSF47240">
    <property type="entry name" value="Ferritin-like"/>
    <property type="match status" value="1"/>
</dbReference>
<keyword evidence="5" id="KW-1185">Reference proteome</keyword>
<dbReference type="RefSeq" id="WP_345645150.1">
    <property type="nucleotide sequence ID" value="NZ_BAABEP010000012.1"/>
</dbReference>
<dbReference type="InterPro" id="IPR012347">
    <property type="entry name" value="Ferritin-like"/>
</dbReference>
<dbReference type="PANTHER" id="PTHR42932:SF2">
    <property type="entry name" value="DNA PROTECTION DURING STARVATION PROTEIN 1"/>
    <property type="match status" value="1"/>
</dbReference>
<dbReference type="Gene3D" id="1.20.1260.10">
    <property type="match status" value="1"/>
</dbReference>
<evidence type="ECO:0000256" key="2">
    <source>
        <dbReference type="RuleBase" id="RU003875"/>
    </source>
</evidence>
<dbReference type="InterPro" id="IPR023188">
    <property type="entry name" value="DPS_DNA-bd_CS"/>
</dbReference>
<dbReference type="PIRSF" id="PIRSF005900">
    <property type="entry name" value="Dps"/>
    <property type="match status" value="1"/>
</dbReference>
<evidence type="ECO:0000259" key="3">
    <source>
        <dbReference type="Pfam" id="PF00210"/>
    </source>
</evidence>
<reference evidence="5" key="1">
    <citation type="journal article" date="2019" name="Int. J. Syst. Evol. Microbiol.">
        <title>The Global Catalogue of Microorganisms (GCM) 10K type strain sequencing project: providing services to taxonomists for standard genome sequencing and annotation.</title>
        <authorList>
            <consortium name="The Broad Institute Genomics Platform"/>
            <consortium name="The Broad Institute Genome Sequencing Center for Infectious Disease"/>
            <person name="Wu L."/>
            <person name="Ma J."/>
        </authorList>
    </citation>
    <scope>NUCLEOTIDE SEQUENCE [LARGE SCALE GENOMIC DNA]</scope>
    <source>
        <strain evidence="5">JCM 30846</strain>
    </source>
</reference>
<comment type="similarity">
    <text evidence="1 2">Belongs to the Dps family.</text>
</comment>
<dbReference type="PROSITE" id="PS00818">
    <property type="entry name" value="DPS_1"/>
    <property type="match status" value="1"/>
</dbReference>
<gene>
    <name evidence="4" type="ORF">GCM10023082_24160</name>
</gene>
<proteinExistence type="inferred from homology"/>
<dbReference type="EMBL" id="BAABEP010000012">
    <property type="protein sequence ID" value="GAA3725318.1"/>
    <property type="molecule type" value="Genomic_DNA"/>
</dbReference>
<dbReference type="PANTHER" id="PTHR42932">
    <property type="entry name" value="GENERAL STRESS PROTEIN 20U"/>
    <property type="match status" value="1"/>
</dbReference>
<dbReference type="CDD" id="cd01043">
    <property type="entry name" value="DPS"/>
    <property type="match status" value="1"/>
</dbReference>
<accession>A0ABP7EWL2</accession>
<evidence type="ECO:0000256" key="1">
    <source>
        <dbReference type="ARBA" id="ARBA00009497"/>
    </source>
</evidence>
<dbReference type="Proteomes" id="UP001499884">
    <property type="component" value="Unassembled WGS sequence"/>
</dbReference>
<organism evidence="4 5">
    <name type="scientific">Streptomyces tremellae</name>
    <dbReference type="NCBI Taxonomy" id="1124239"/>
    <lineage>
        <taxon>Bacteria</taxon>
        <taxon>Bacillati</taxon>
        <taxon>Actinomycetota</taxon>
        <taxon>Actinomycetes</taxon>
        <taxon>Kitasatosporales</taxon>
        <taxon>Streptomycetaceae</taxon>
        <taxon>Streptomyces</taxon>
    </lineage>
</organism>
<feature type="domain" description="Ferritin/DPS" evidence="3">
    <location>
        <begin position="29"/>
        <end position="164"/>
    </location>
</feature>